<sequence length="271" mass="30831">MAPNLYLVTRALFNASEWFSGRPGFGRRTIEHWNNPEPGLYVYEAGKGWQLLARDSDRGEELPCPKPVVLSLILRRYLFKEDYESRKKEGVIHEDDLPKMKRLNSATTMNSESSLFKRKNSETDSQNANIKKYERAIFFRLDDEKSWVCAWDADGVAISGPYDQWVFDHRSQKFRQMENPSNPRTETRNTSKFLERVPKAQNGTDVKECILPANNLRNYRGQTSKLVATAPSTPAETARMLPSSAAKACPEVDIATASSCSYCGRPGHEQQ</sequence>
<dbReference type="RefSeq" id="XP_033536629.1">
    <property type="nucleotide sequence ID" value="XM_033674629.1"/>
</dbReference>
<dbReference type="Proteomes" id="UP000504638">
    <property type="component" value="Unplaced"/>
</dbReference>
<dbReference type="OrthoDB" id="3880384at2759"/>
<proteinExistence type="predicted"/>
<dbReference type="EMBL" id="ML975152">
    <property type="protein sequence ID" value="KAF1814998.1"/>
    <property type="molecule type" value="Genomic_DNA"/>
</dbReference>
<accession>A0A6G1GA95</accession>
<keyword evidence="2" id="KW-1185">Reference proteome</keyword>
<organism evidence="1">
    <name type="scientific">Eremomyces bilateralis CBS 781.70</name>
    <dbReference type="NCBI Taxonomy" id="1392243"/>
    <lineage>
        <taxon>Eukaryota</taxon>
        <taxon>Fungi</taxon>
        <taxon>Dikarya</taxon>
        <taxon>Ascomycota</taxon>
        <taxon>Pezizomycotina</taxon>
        <taxon>Dothideomycetes</taxon>
        <taxon>Dothideomycetes incertae sedis</taxon>
        <taxon>Eremomycetales</taxon>
        <taxon>Eremomycetaceae</taxon>
        <taxon>Eremomyces</taxon>
    </lineage>
</organism>
<evidence type="ECO:0000313" key="3">
    <source>
        <dbReference type="RefSeq" id="XP_033536629.1"/>
    </source>
</evidence>
<name>A0A6G1GA95_9PEZI</name>
<protein>
    <submittedName>
        <fullName evidence="1 3">Uncharacterized protein</fullName>
    </submittedName>
</protein>
<reference evidence="1 3" key="1">
    <citation type="submission" date="2020-01" db="EMBL/GenBank/DDBJ databases">
        <authorList>
            <consortium name="DOE Joint Genome Institute"/>
            <person name="Haridas S."/>
            <person name="Albert R."/>
            <person name="Binder M."/>
            <person name="Bloem J."/>
            <person name="Labutti K."/>
            <person name="Salamov A."/>
            <person name="Andreopoulos B."/>
            <person name="Baker S.E."/>
            <person name="Barry K."/>
            <person name="Bills G."/>
            <person name="Bluhm B.H."/>
            <person name="Cannon C."/>
            <person name="Castanera R."/>
            <person name="Culley D.E."/>
            <person name="Daum C."/>
            <person name="Ezra D."/>
            <person name="Gonzalez J.B."/>
            <person name="Henrissat B."/>
            <person name="Kuo A."/>
            <person name="Liang C."/>
            <person name="Lipzen A."/>
            <person name="Lutzoni F."/>
            <person name="Magnuson J."/>
            <person name="Mondo S."/>
            <person name="Nolan M."/>
            <person name="Ohm R."/>
            <person name="Pangilinan J."/>
            <person name="Park H.-J."/>
            <person name="Ramirez L."/>
            <person name="Alfaro M."/>
            <person name="Sun H."/>
            <person name="Tritt A."/>
            <person name="Yoshinaga Y."/>
            <person name="Zwiers L.-H."/>
            <person name="Turgeon B.G."/>
            <person name="Goodwin S.B."/>
            <person name="Spatafora J.W."/>
            <person name="Crous P.W."/>
            <person name="Grigoriev I.V."/>
        </authorList>
    </citation>
    <scope>NUCLEOTIDE SEQUENCE</scope>
    <source>
        <strain evidence="1 3">CBS 781.70</strain>
    </source>
</reference>
<gene>
    <name evidence="1 3" type="ORF">P152DRAFT_241825</name>
</gene>
<evidence type="ECO:0000313" key="2">
    <source>
        <dbReference type="Proteomes" id="UP000504638"/>
    </source>
</evidence>
<reference evidence="3" key="2">
    <citation type="submission" date="2020-04" db="EMBL/GenBank/DDBJ databases">
        <authorList>
            <consortium name="NCBI Genome Project"/>
        </authorList>
    </citation>
    <scope>NUCLEOTIDE SEQUENCE</scope>
    <source>
        <strain evidence="3">CBS 781.70</strain>
    </source>
</reference>
<reference evidence="3" key="3">
    <citation type="submission" date="2025-04" db="UniProtKB">
        <authorList>
            <consortium name="RefSeq"/>
        </authorList>
    </citation>
    <scope>IDENTIFICATION</scope>
    <source>
        <strain evidence="3">CBS 781.70</strain>
    </source>
</reference>
<evidence type="ECO:0000313" key="1">
    <source>
        <dbReference type="EMBL" id="KAF1814998.1"/>
    </source>
</evidence>
<dbReference type="AlphaFoldDB" id="A0A6G1GA95"/>
<dbReference type="GeneID" id="54415199"/>